<evidence type="ECO:0000256" key="2">
    <source>
        <dbReference type="SAM" id="SignalP"/>
    </source>
</evidence>
<gene>
    <name evidence="3" type="ORF">K402DRAFT_391046</name>
</gene>
<keyword evidence="2" id="KW-0732">Signal</keyword>
<feature type="chain" id="PRO_5026052263" evidence="2">
    <location>
        <begin position="25"/>
        <end position="401"/>
    </location>
</feature>
<evidence type="ECO:0000256" key="1">
    <source>
        <dbReference type="SAM" id="MobiDB-lite"/>
    </source>
</evidence>
<feature type="compositionally biased region" description="Polar residues" evidence="1">
    <location>
        <begin position="127"/>
        <end position="139"/>
    </location>
</feature>
<feature type="region of interest" description="Disordered" evidence="1">
    <location>
        <begin position="58"/>
        <end position="77"/>
    </location>
</feature>
<feature type="region of interest" description="Disordered" evidence="1">
    <location>
        <begin position="334"/>
        <end position="353"/>
    </location>
</feature>
<keyword evidence="4" id="KW-1185">Reference proteome</keyword>
<feature type="region of interest" description="Disordered" evidence="1">
    <location>
        <begin position="198"/>
        <end position="232"/>
    </location>
</feature>
<feature type="compositionally biased region" description="Low complexity" evidence="1">
    <location>
        <begin position="163"/>
        <end position="172"/>
    </location>
</feature>
<dbReference type="Proteomes" id="UP000800041">
    <property type="component" value="Unassembled WGS sequence"/>
</dbReference>
<evidence type="ECO:0000313" key="4">
    <source>
        <dbReference type="Proteomes" id="UP000800041"/>
    </source>
</evidence>
<evidence type="ECO:0000313" key="3">
    <source>
        <dbReference type="EMBL" id="KAF1989477.1"/>
    </source>
</evidence>
<feature type="compositionally biased region" description="Low complexity" evidence="1">
    <location>
        <begin position="334"/>
        <end position="349"/>
    </location>
</feature>
<feature type="compositionally biased region" description="Low complexity" evidence="1">
    <location>
        <begin position="198"/>
        <end position="221"/>
    </location>
</feature>
<reference evidence="3" key="1">
    <citation type="journal article" date="2020" name="Stud. Mycol.">
        <title>101 Dothideomycetes genomes: a test case for predicting lifestyles and emergence of pathogens.</title>
        <authorList>
            <person name="Haridas S."/>
            <person name="Albert R."/>
            <person name="Binder M."/>
            <person name="Bloem J."/>
            <person name="Labutti K."/>
            <person name="Salamov A."/>
            <person name="Andreopoulos B."/>
            <person name="Baker S."/>
            <person name="Barry K."/>
            <person name="Bills G."/>
            <person name="Bluhm B."/>
            <person name="Cannon C."/>
            <person name="Castanera R."/>
            <person name="Culley D."/>
            <person name="Daum C."/>
            <person name="Ezra D."/>
            <person name="Gonzalez J."/>
            <person name="Henrissat B."/>
            <person name="Kuo A."/>
            <person name="Liang C."/>
            <person name="Lipzen A."/>
            <person name="Lutzoni F."/>
            <person name="Magnuson J."/>
            <person name="Mondo S."/>
            <person name="Nolan M."/>
            <person name="Ohm R."/>
            <person name="Pangilinan J."/>
            <person name="Park H.-J."/>
            <person name="Ramirez L."/>
            <person name="Alfaro M."/>
            <person name="Sun H."/>
            <person name="Tritt A."/>
            <person name="Yoshinaga Y."/>
            <person name="Zwiers L.-H."/>
            <person name="Turgeon B."/>
            <person name="Goodwin S."/>
            <person name="Spatafora J."/>
            <person name="Crous P."/>
            <person name="Grigoriev I."/>
        </authorList>
    </citation>
    <scope>NUCLEOTIDE SEQUENCE</scope>
    <source>
        <strain evidence="3">CBS 113979</strain>
    </source>
</reference>
<accession>A0A6G1H8T8</accession>
<feature type="compositionally biased region" description="Pro residues" evidence="1">
    <location>
        <begin position="282"/>
        <end position="296"/>
    </location>
</feature>
<sequence>MYHLNLLVIIYLHFLSSSFPIANADILETIFRIAARDSTSGPCHSNSDSAAKATLITSSESQIPSSDSAASNSPSTRTLIWPSAKARPDSMLTDSTSVSTEVASSLISSPTRTLIWPSAKPRPDPQSPGSTSTAPSSQGDAEPAYPTNMSVVDISSYVSSVLSTPTTASPTANSGGEGSWPTNMSVVDISEYISSVLSTPTGPIPSSTTPSAAQPTALQPADSSTTANTQPATLETVEISSYISSILSSSSSEIDYPTGLSTVQISEYISSVLSTPTTHSPTPTPTSSPALDPAPPTSVLASTEGVEIPPATPKDAQENASTLLSGTVTATGSISLSTSTSTTTSTSNTFPVSEPATIADETTPAAAEFTGGGGRNRGGRERCYGALGALGLVGVVVWVVL</sequence>
<feature type="region of interest" description="Disordered" evidence="1">
    <location>
        <begin position="274"/>
        <end position="301"/>
    </location>
</feature>
<dbReference type="EMBL" id="ML977145">
    <property type="protein sequence ID" value="KAF1989477.1"/>
    <property type="molecule type" value="Genomic_DNA"/>
</dbReference>
<feature type="compositionally biased region" description="Polar residues" evidence="1">
    <location>
        <begin position="222"/>
        <end position="232"/>
    </location>
</feature>
<feature type="compositionally biased region" description="Low complexity" evidence="1">
    <location>
        <begin position="58"/>
        <end position="75"/>
    </location>
</feature>
<feature type="signal peptide" evidence="2">
    <location>
        <begin position="1"/>
        <end position="24"/>
    </location>
</feature>
<organism evidence="3 4">
    <name type="scientific">Aulographum hederae CBS 113979</name>
    <dbReference type="NCBI Taxonomy" id="1176131"/>
    <lineage>
        <taxon>Eukaryota</taxon>
        <taxon>Fungi</taxon>
        <taxon>Dikarya</taxon>
        <taxon>Ascomycota</taxon>
        <taxon>Pezizomycotina</taxon>
        <taxon>Dothideomycetes</taxon>
        <taxon>Pleosporomycetidae</taxon>
        <taxon>Aulographales</taxon>
        <taxon>Aulographaceae</taxon>
    </lineage>
</organism>
<dbReference type="AlphaFoldDB" id="A0A6G1H8T8"/>
<proteinExistence type="predicted"/>
<feature type="region of interest" description="Disordered" evidence="1">
    <location>
        <begin position="113"/>
        <end position="146"/>
    </location>
</feature>
<name>A0A6G1H8T8_9PEZI</name>
<feature type="region of interest" description="Disordered" evidence="1">
    <location>
        <begin position="163"/>
        <end position="182"/>
    </location>
</feature>
<protein>
    <submittedName>
        <fullName evidence="3">Uncharacterized protein</fullName>
    </submittedName>
</protein>